<feature type="compositionally biased region" description="Polar residues" evidence="1">
    <location>
        <begin position="194"/>
        <end position="203"/>
    </location>
</feature>
<gene>
    <name evidence="2" type="ORF">BC102111_01700</name>
</gene>
<dbReference type="GeneID" id="99775314"/>
<dbReference type="EMBL" id="FXZC01000003">
    <property type="protein sequence ID" value="SMX79973.1"/>
    <property type="molecule type" value="Genomic_DNA"/>
</dbReference>
<name>A0A2H1IXQ1_9MICO</name>
<dbReference type="Pfam" id="PF03837">
    <property type="entry name" value="RecT"/>
    <property type="match status" value="1"/>
</dbReference>
<organism evidence="2 3">
    <name type="scientific">Brevibacterium casei CIP 102111</name>
    <dbReference type="NCBI Taxonomy" id="1255625"/>
    <lineage>
        <taxon>Bacteria</taxon>
        <taxon>Bacillati</taxon>
        <taxon>Actinomycetota</taxon>
        <taxon>Actinomycetes</taxon>
        <taxon>Micrococcales</taxon>
        <taxon>Brevibacteriaceae</taxon>
        <taxon>Brevibacterium</taxon>
    </lineage>
</organism>
<protein>
    <recommendedName>
        <fullName evidence="4">RecT family protein</fullName>
    </recommendedName>
</protein>
<evidence type="ECO:0008006" key="4">
    <source>
        <dbReference type="Google" id="ProtNLM"/>
    </source>
</evidence>
<dbReference type="AlphaFoldDB" id="A0A2H1IXQ1"/>
<feature type="region of interest" description="Disordered" evidence="1">
    <location>
        <begin position="170"/>
        <end position="210"/>
    </location>
</feature>
<proteinExistence type="predicted"/>
<accession>A0A2H1IXQ1</accession>
<reference evidence="2 3" key="1">
    <citation type="submission" date="2017-03" db="EMBL/GenBank/DDBJ databases">
        <authorList>
            <person name="Afonso C.L."/>
            <person name="Miller P.J."/>
            <person name="Scott M.A."/>
            <person name="Spackman E."/>
            <person name="Goraichik I."/>
            <person name="Dimitrov K.M."/>
            <person name="Suarez D.L."/>
            <person name="Swayne D.E."/>
        </authorList>
    </citation>
    <scope>NUCLEOTIDE SEQUENCE [LARGE SCALE GENOMIC DNA]</scope>
    <source>
        <strain evidence="2 3">CIP 102111</strain>
    </source>
</reference>
<evidence type="ECO:0000313" key="2">
    <source>
        <dbReference type="EMBL" id="SMX79973.1"/>
    </source>
</evidence>
<evidence type="ECO:0000256" key="1">
    <source>
        <dbReference type="SAM" id="MobiDB-lite"/>
    </source>
</evidence>
<dbReference type="Proteomes" id="UP000234333">
    <property type="component" value="Unassembled WGS sequence"/>
</dbReference>
<evidence type="ECO:0000313" key="3">
    <source>
        <dbReference type="Proteomes" id="UP000234333"/>
    </source>
</evidence>
<dbReference type="RefSeq" id="WP_101624077.1">
    <property type="nucleotide sequence ID" value="NZ_FXZC01000003.1"/>
</dbReference>
<sequence length="278" mass="30184">MNTDIVTHTSASALEMSVAEKQNYASILADANMIPKAFQRNPANVFVAIEYGNALGIQPIVALNEINVINGSPSLSASMMSSLARSAGHIVRTRNDDDGSAVCEIIRKDDPDFTHRSVWDQKKAQAAGLWGKGHWAKDPATMLRWRATSECVRMACPEVLGGLKYTPEEVAEFTSETPPPAPSPRPRTQKQREQANQTQQAPAQGSGRDWYAEAGDCETADQLAALFNECKAAGELDDDLKSFLMTTGTALRQMEEQNTEIIDGQLVDENGEITGEAA</sequence>
<dbReference type="InterPro" id="IPR018330">
    <property type="entry name" value="RecT_fam"/>
</dbReference>